<name>S9P4R8_CYSF2</name>
<feature type="domain" description="Protein kinase" evidence="6">
    <location>
        <begin position="43"/>
        <end position="311"/>
    </location>
</feature>
<dbReference type="GO" id="GO:0005524">
    <property type="term" value="F:ATP binding"/>
    <property type="evidence" value="ECO:0007669"/>
    <property type="project" value="UniProtKB-KW"/>
</dbReference>
<proteinExistence type="predicted"/>
<evidence type="ECO:0000256" key="3">
    <source>
        <dbReference type="ARBA" id="ARBA00022777"/>
    </source>
</evidence>
<organism evidence="7 8">
    <name type="scientific">Cystobacter fuscus (strain ATCC 25194 / DSM 2262 / NBRC 100088 / M29)</name>
    <dbReference type="NCBI Taxonomy" id="1242864"/>
    <lineage>
        <taxon>Bacteria</taxon>
        <taxon>Pseudomonadati</taxon>
        <taxon>Myxococcota</taxon>
        <taxon>Myxococcia</taxon>
        <taxon>Myxococcales</taxon>
        <taxon>Cystobacterineae</taxon>
        <taxon>Archangiaceae</taxon>
        <taxon>Cystobacter</taxon>
    </lineage>
</organism>
<feature type="region of interest" description="Disordered" evidence="5">
    <location>
        <begin position="350"/>
        <end position="371"/>
    </location>
</feature>
<evidence type="ECO:0000313" key="8">
    <source>
        <dbReference type="Proteomes" id="UP000011682"/>
    </source>
</evidence>
<dbReference type="PANTHER" id="PTHR43289:SF34">
    <property type="entry name" value="SERINE_THREONINE-PROTEIN KINASE YBDM-RELATED"/>
    <property type="match status" value="1"/>
</dbReference>
<dbReference type="SUPFAM" id="SSF56112">
    <property type="entry name" value="Protein kinase-like (PK-like)"/>
    <property type="match status" value="1"/>
</dbReference>
<evidence type="ECO:0000256" key="5">
    <source>
        <dbReference type="SAM" id="MobiDB-lite"/>
    </source>
</evidence>
<dbReference type="PROSITE" id="PS50011">
    <property type="entry name" value="PROTEIN_KINASE_DOM"/>
    <property type="match status" value="1"/>
</dbReference>
<evidence type="ECO:0000259" key="6">
    <source>
        <dbReference type="PROSITE" id="PS50011"/>
    </source>
</evidence>
<dbReference type="SMART" id="SM00220">
    <property type="entry name" value="S_TKc"/>
    <property type="match status" value="1"/>
</dbReference>
<dbReference type="InterPro" id="IPR000719">
    <property type="entry name" value="Prot_kinase_dom"/>
</dbReference>
<dbReference type="Proteomes" id="UP000011682">
    <property type="component" value="Unassembled WGS sequence"/>
</dbReference>
<gene>
    <name evidence="7" type="ORF">D187_006966</name>
</gene>
<evidence type="ECO:0000256" key="1">
    <source>
        <dbReference type="ARBA" id="ARBA00022679"/>
    </source>
</evidence>
<dbReference type="Gene3D" id="1.10.510.10">
    <property type="entry name" value="Transferase(Phosphotransferase) domain 1"/>
    <property type="match status" value="1"/>
</dbReference>
<dbReference type="GO" id="GO:0004674">
    <property type="term" value="F:protein serine/threonine kinase activity"/>
    <property type="evidence" value="ECO:0007669"/>
    <property type="project" value="TreeGrafter"/>
</dbReference>
<dbReference type="Gene3D" id="3.30.200.20">
    <property type="entry name" value="Phosphorylase Kinase, domain 1"/>
    <property type="match status" value="1"/>
</dbReference>
<dbReference type="PANTHER" id="PTHR43289">
    <property type="entry name" value="MITOGEN-ACTIVATED PROTEIN KINASE KINASE KINASE 20-RELATED"/>
    <property type="match status" value="1"/>
</dbReference>
<dbReference type="CDD" id="cd14014">
    <property type="entry name" value="STKc_PknB_like"/>
    <property type="match status" value="1"/>
</dbReference>
<dbReference type="Pfam" id="PF00069">
    <property type="entry name" value="Pkinase"/>
    <property type="match status" value="1"/>
</dbReference>
<dbReference type="eggNOG" id="COG0515">
    <property type="taxonomic scope" value="Bacteria"/>
</dbReference>
<keyword evidence="4" id="KW-0067">ATP-binding</keyword>
<sequence length="490" mass="53948">MRGVMTRPSIPPEALLKECLRMNPGKMAVYPDSLEPGTRVGRWRVVESLGVGGQGAVYRVEDMDHPGDFHALKLALHARDGRAEREVALMQARAAHPHVVGFHGCVRWPHPHEGGLGFVMDWVPGLALHQWAETGDTTFRQLTTVGATVALTLGELHARGVLHRDLKPEHILIRASDGQPVLLDFGVGWYEGAAPLTTGPLPPATLYLLSPEAIRFLWDSPRRPGAHYAFQAGDDLYALGVSLYRATTGHYPFSEWLPPDLLQYAIVHQRVPAPMDVNPRVPHALSEVIVRLLAKNPLERYASGAAVHAALVDAASRAPGEWDVPIFITEEEPPGQEGDKPQRRILRPERPRPAWTFSPPPPLPHAAREERRGHWPRRLALATAMLLAMVPMTLARRDARVDGSWVADVHVDPAAEPSTEAPLPMKNQKRAPCTARLEVEVSGACWLRLWDRPPNCPPQTVAYGGKCLWPVPKPHPDIPTSVDAGTPEAQ</sequence>
<keyword evidence="2" id="KW-0547">Nucleotide-binding</keyword>
<evidence type="ECO:0000313" key="7">
    <source>
        <dbReference type="EMBL" id="EPX57212.1"/>
    </source>
</evidence>
<accession>S9P4R8</accession>
<dbReference type="AlphaFoldDB" id="S9P4R8"/>
<keyword evidence="1" id="KW-0808">Transferase</keyword>
<evidence type="ECO:0000256" key="4">
    <source>
        <dbReference type="ARBA" id="ARBA00022840"/>
    </source>
</evidence>
<dbReference type="EMBL" id="ANAH02000064">
    <property type="protein sequence ID" value="EPX57212.1"/>
    <property type="molecule type" value="Genomic_DNA"/>
</dbReference>
<evidence type="ECO:0000256" key="2">
    <source>
        <dbReference type="ARBA" id="ARBA00022741"/>
    </source>
</evidence>
<protein>
    <recommendedName>
        <fullName evidence="6">Protein kinase domain-containing protein</fullName>
    </recommendedName>
</protein>
<keyword evidence="8" id="KW-1185">Reference proteome</keyword>
<keyword evidence="3" id="KW-0418">Kinase</keyword>
<dbReference type="InterPro" id="IPR011009">
    <property type="entry name" value="Kinase-like_dom_sf"/>
</dbReference>
<reference evidence="7" key="1">
    <citation type="submission" date="2013-05" db="EMBL/GenBank/DDBJ databases">
        <title>Genome assembly of Cystobacter fuscus DSM 2262.</title>
        <authorList>
            <person name="Sharma G."/>
            <person name="Khatri I."/>
            <person name="Kaur C."/>
            <person name="Mayilraj S."/>
            <person name="Subramanian S."/>
        </authorList>
    </citation>
    <scope>NUCLEOTIDE SEQUENCE [LARGE SCALE GENOMIC DNA]</scope>
    <source>
        <strain evidence="7">DSM 2262</strain>
    </source>
</reference>
<comment type="caution">
    <text evidence="7">The sequence shown here is derived from an EMBL/GenBank/DDBJ whole genome shotgun (WGS) entry which is preliminary data.</text>
</comment>